<evidence type="ECO:0000256" key="6">
    <source>
        <dbReference type="ARBA" id="ARBA00022723"/>
    </source>
</evidence>
<name>A0A8S0YN34_ARCPL</name>
<comment type="subcellular location">
    <subcellularLocation>
        <location evidence="3">Chromosome</location>
    </subcellularLocation>
    <subcellularLocation>
        <location evidence="2">Nucleus</location>
    </subcellularLocation>
</comment>
<comment type="catalytic activity">
    <reaction evidence="9">
        <text>ATP + H2O = ADP + phosphate + H(+)</text>
        <dbReference type="Rhea" id="RHEA:13065"/>
        <dbReference type="ChEBI" id="CHEBI:15377"/>
        <dbReference type="ChEBI" id="CHEBI:15378"/>
        <dbReference type="ChEBI" id="CHEBI:30616"/>
        <dbReference type="ChEBI" id="CHEBI:43474"/>
        <dbReference type="ChEBI" id="CHEBI:456216"/>
    </reaction>
</comment>
<protein>
    <recommendedName>
        <fullName evidence="10">Rad50/SbcC-type AAA domain-containing protein</fullName>
    </recommendedName>
</protein>
<dbReference type="Proteomes" id="UP000494106">
    <property type="component" value="Unassembled WGS sequence"/>
</dbReference>
<dbReference type="AlphaFoldDB" id="A0A8S0YN34"/>
<evidence type="ECO:0000256" key="8">
    <source>
        <dbReference type="ARBA" id="ARBA00023242"/>
    </source>
</evidence>
<dbReference type="GO" id="GO:0070192">
    <property type="term" value="P:chromosome organization involved in meiotic cell cycle"/>
    <property type="evidence" value="ECO:0007669"/>
    <property type="project" value="TreeGrafter"/>
</dbReference>
<evidence type="ECO:0000256" key="2">
    <source>
        <dbReference type="ARBA" id="ARBA00004123"/>
    </source>
</evidence>
<keyword evidence="5" id="KW-0158">Chromosome</keyword>
<proteinExistence type="inferred from homology"/>
<dbReference type="GO" id="GO:0000794">
    <property type="term" value="C:condensed nuclear chromosome"/>
    <property type="evidence" value="ECO:0007669"/>
    <property type="project" value="TreeGrafter"/>
</dbReference>
<dbReference type="GO" id="GO:0051880">
    <property type="term" value="F:G-quadruplex DNA binding"/>
    <property type="evidence" value="ECO:0007669"/>
    <property type="project" value="TreeGrafter"/>
</dbReference>
<dbReference type="GO" id="GO:0000722">
    <property type="term" value="P:telomere maintenance via recombination"/>
    <property type="evidence" value="ECO:0007669"/>
    <property type="project" value="TreeGrafter"/>
</dbReference>
<comment type="caution">
    <text evidence="11">The sequence shown here is derived from an EMBL/GenBank/DDBJ whole genome shotgun (WGS) entry which is preliminary data.</text>
</comment>
<evidence type="ECO:0000313" key="12">
    <source>
        <dbReference type="Proteomes" id="UP000494106"/>
    </source>
</evidence>
<dbReference type="PANTHER" id="PTHR18867:SF12">
    <property type="entry name" value="DNA REPAIR PROTEIN RAD50"/>
    <property type="match status" value="1"/>
</dbReference>
<comment type="cofactor">
    <cofactor evidence="1">
        <name>Zn(2+)</name>
        <dbReference type="ChEBI" id="CHEBI:29105"/>
    </cofactor>
</comment>
<accession>A0A8S0YN34</accession>
<evidence type="ECO:0000256" key="7">
    <source>
        <dbReference type="ARBA" id="ARBA00022833"/>
    </source>
</evidence>
<dbReference type="InterPro" id="IPR038729">
    <property type="entry name" value="Rad50/SbcC_AAA"/>
</dbReference>
<dbReference type="GO" id="GO:0030870">
    <property type="term" value="C:Mre11 complex"/>
    <property type="evidence" value="ECO:0007669"/>
    <property type="project" value="TreeGrafter"/>
</dbReference>
<dbReference type="EMBL" id="CADEBC010000022">
    <property type="protein sequence ID" value="CAB3220000.1"/>
    <property type="molecule type" value="Genomic_DNA"/>
</dbReference>
<feature type="domain" description="Rad50/SbcC-type AAA" evidence="10">
    <location>
        <begin position="6"/>
        <end position="175"/>
    </location>
</feature>
<dbReference type="PANTHER" id="PTHR18867">
    <property type="entry name" value="RAD50"/>
    <property type="match status" value="1"/>
</dbReference>
<dbReference type="GO" id="GO:0007004">
    <property type="term" value="P:telomere maintenance via telomerase"/>
    <property type="evidence" value="ECO:0007669"/>
    <property type="project" value="TreeGrafter"/>
</dbReference>
<dbReference type="GO" id="GO:0006302">
    <property type="term" value="P:double-strand break repair"/>
    <property type="evidence" value="ECO:0007669"/>
    <property type="project" value="InterPro"/>
</dbReference>
<dbReference type="Gene3D" id="3.40.50.300">
    <property type="entry name" value="P-loop containing nucleotide triphosphate hydrolases"/>
    <property type="match status" value="1"/>
</dbReference>
<comment type="similarity">
    <text evidence="4">Belongs to the SMC family. RAD50 subfamily.</text>
</comment>
<evidence type="ECO:0000313" key="11">
    <source>
        <dbReference type="EMBL" id="CAB3220000.1"/>
    </source>
</evidence>
<sequence length="192" mass="21451">MAVVKSLAIRGIRSFGPEDSDEQAISFESPLTLILGQNGCGKTTIIEALRYAITSQMPPGIGHNDCFVHDPKVNRSTEVLAQIKLKLLNAKNQNMEVSRSMKVIVQKKKTTFRTLDSLLSITNEQGQTKDISKRCADLDSVLHDELGVSRAILNTVIFCHQEESSWPLDEGKKLKIVLMKYLTLTIQQLLRN</sequence>
<dbReference type="GO" id="GO:0003691">
    <property type="term" value="F:double-stranded telomeric DNA binding"/>
    <property type="evidence" value="ECO:0007669"/>
    <property type="project" value="TreeGrafter"/>
</dbReference>
<dbReference type="SUPFAM" id="SSF52540">
    <property type="entry name" value="P-loop containing nucleoside triphosphate hydrolases"/>
    <property type="match status" value="1"/>
</dbReference>
<gene>
    <name evidence="11" type="ORF">APLA_LOCUS117</name>
</gene>
<dbReference type="GO" id="GO:0016887">
    <property type="term" value="F:ATP hydrolysis activity"/>
    <property type="evidence" value="ECO:0007669"/>
    <property type="project" value="InterPro"/>
</dbReference>
<dbReference type="GO" id="GO:0043047">
    <property type="term" value="F:single-stranded telomeric DNA binding"/>
    <property type="evidence" value="ECO:0007669"/>
    <property type="project" value="TreeGrafter"/>
</dbReference>
<reference evidence="11 12" key="1">
    <citation type="submission" date="2020-04" db="EMBL/GenBank/DDBJ databases">
        <authorList>
            <person name="Wallbank WR R."/>
            <person name="Pardo Diaz C."/>
            <person name="Kozak K."/>
            <person name="Martin S."/>
            <person name="Jiggins C."/>
            <person name="Moest M."/>
            <person name="Warren A I."/>
            <person name="Byers J.R.P. K."/>
            <person name="Montejo-Kovacevich G."/>
            <person name="Yen C E."/>
        </authorList>
    </citation>
    <scope>NUCLEOTIDE SEQUENCE [LARGE SCALE GENOMIC DNA]</scope>
</reference>
<keyword evidence="12" id="KW-1185">Reference proteome</keyword>
<evidence type="ECO:0000256" key="3">
    <source>
        <dbReference type="ARBA" id="ARBA00004286"/>
    </source>
</evidence>
<evidence type="ECO:0000256" key="5">
    <source>
        <dbReference type="ARBA" id="ARBA00022454"/>
    </source>
</evidence>
<keyword evidence="6" id="KW-0479">Metal-binding</keyword>
<dbReference type="Pfam" id="PF13476">
    <property type="entry name" value="AAA_23"/>
    <property type="match status" value="1"/>
</dbReference>
<dbReference type="InterPro" id="IPR027417">
    <property type="entry name" value="P-loop_NTPase"/>
</dbReference>
<evidence type="ECO:0000256" key="4">
    <source>
        <dbReference type="ARBA" id="ARBA00009439"/>
    </source>
</evidence>
<evidence type="ECO:0000256" key="1">
    <source>
        <dbReference type="ARBA" id="ARBA00001947"/>
    </source>
</evidence>
<evidence type="ECO:0000256" key="9">
    <source>
        <dbReference type="ARBA" id="ARBA00049360"/>
    </source>
</evidence>
<keyword evidence="7" id="KW-0862">Zinc</keyword>
<dbReference type="OrthoDB" id="18797at2759"/>
<keyword evidence="8" id="KW-0539">Nucleus</keyword>
<organism evidence="11 12">
    <name type="scientific">Arctia plantaginis</name>
    <name type="common">Wood tiger moth</name>
    <name type="synonym">Phalaena plantaginis</name>
    <dbReference type="NCBI Taxonomy" id="874455"/>
    <lineage>
        <taxon>Eukaryota</taxon>
        <taxon>Metazoa</taxon>
        <taxon>Ecdysozoa</taxon>
        <taxon>Arthropoda</taxon>
        <taxon>Hexapoda</taxon>
        <taxon>Insecta</taxon>
        <taxon>Pterygota</taxon>
        <taxon>Neoptera</taxon>
        <taxon>Endopterygota</taxon>
        <taxon>Lepidoptera</taxon>
        <taxon>Glossata</taxon>
        <taxon>Ditrysia</taxon>
        <taxon>Noctuoidea</taxon>
        <taxon>Erebidae</taxon>
        <taxon>Arctiinae</taxon>
        <taxon>Arctia</taxon>
    </lineage>
</organism>
<evidence type="ECO:0000259" key="10">
    <source>
        <dbReference type="Pfam" id="PF13476"/>
    </source>
</evidence>
<dbReference type="GO" id="GO:0046872">
    <property type="term" value="F:metal ion binding"/>
    <property type="evidence" value="ECO:0007669"/>
    <property type="project" value="UniProtKB-KW"/>
</dbReference>